<evidence type="ECO:0000256" key="1">
    <source>
        <dbReference type="SAM" id="MobiDB-lite"/>
    </source>
</evidence>
<dbReference type="Proteomes" id="UP000479710">
    <property type="component" value="Unassembled WGS sequence"/>
</dbReference>
<dbReference type="EMBL" id="SPHZ02000012">
    <property type="protein sequence ID" value="KAF0890149.1"/>
    <property type="molecule type" value="Genomic_DNA"/>
</dbReference>
<proteinExistence type="predicted"/>
<comment type="caution">
    <text evidence="2">The sequence shown here is derived from an EMBL/GenBank/DDBJ whole genome shotgun (WGS) entry which is preliminary data.</text>
</comment>
<feature type="region of interest" description="Disordered" evidence="1">
    <location>
        <begin position="14"/>
        <end position="48"/>
    </location>
</feature>
<sequence>MAWARHAGSEALVAGIGTERRSRSNGEAGDSALAIGEGGTRGDRQATTVSPATVATVVSTVTMIDEQRDLEQIKVSPRHALLLINVVLKHDISASIVASERMTTCTVTAGLVPS</sequence>
<protein>
    <submittedName>
        <fullName evidence="2">Uncharacterized protein</fullName>
    </submittedName>
</protein>
<evidence type="ECO:0000313" key="2">
    <source>
        <dbReference type="EMBL" id="KAF0890149.1"/>
    </source>
</evidence>
<gene>
    <name evidence="2" type="ORF">E2562_038252</name>
</gene>
<name>A0A6G1BQ88_9ORYZ</name>
<keyword evidence="3" id="KW-1185">Reference proteome</keyword>
<dbReference type="AlphaFoldDB" id="A0A6G1BQ88"/>
<reference evidence="2 3" key="1">
    <citation type="submission" date="2019-11" db="EMBL/GenBank/DDBJ databases">
        <title>Whole genome sequence of Oryza granulata.</title>
        <authorList>
            <person name="Li W."/>
        </authorList>
    </citation>
    <scope>NUCLEOTIDE SEQUENCE [LARGE SCALE GENOMIC DNA]</scope>
    <source>
        <strain evidence="3">cv. Menghai</strain>
        <tissue evidence="2">Leaf</tissue>
    </source>
</reference>
<organism evidence="2 3">
    <name type="scientific">Oryza meyeriana var. granulata</name>
    <dbReference type="NCBI Taxonomy" id="110450"/>
    <lineage>
        <taxon>Eukaryota</taxon>
        <taxon>Viridiplantae</taxon>
        <taxon>Streptophyta</taxon>
        <taxon>Embryophyta</taxon>
        <taxon>Tracheophyta</taxon>
        <taxon>Spermatophyta</taxon>
        <taxon>Magnoliopsida</taxon>
        <taxon>Liliopsida</taxon>
        <taxon>Poales</taxon>
        <taxon>Poaceae</taxon>
        <taxon>BOP clade</taxon>
        <taxon>Oryzoideae</taxon>
        <taxon>Oryzeae</taxon>
        <taxon>Oryzinae</taxon>
        <taxon>Oryza</taxon>
        <taxon>Oryza meyeriana</taxon>
    </lineage>
</organism>
<evidence type="ECO:0000313" key="3">
    <source>
        <dbReference type="Proteomes" id="UP000479710"/>
    </source>
</evidence>
<accession>A0A6G1BQ88</accession>